<protein>
    <submittedName>
        <fullName evidence="1">SH3 domain-containing protein</fullName>
    </submittedName>
</protein>
<accession>A0ACC3T1R5</accession>
<sequence length="246" mass="27554">MSDMNTAFINRSLTTIHNELDTLKAVGVITQQLFDHITETLPKSYSTGMAPFDLRSSSPKMNSREDERPQESPEKARQPPPPPRYSPDPSEQQQQLEVAEAIYDYRPSDASDLALYRGAPVVILEKINPDWWRGRDKSTNREGIFPSSYVRIIGSSPAPPVPSPSPYMQQYPPQQQYMPMPIQPYSAPSPQPYYPPVQQQVDAGNPEQKQESNFERQGKKFGRKLGNAMIFGAGATLGSDIVNSIL</sequence>
<gene>
    <name evidence="1" type="ORF">V1525DRAFT_402971</name>
</gene>
<dbReference type="EMBL" id="MU971364">
    <property type="protein sequence ID" value="KAK9237806.1"/>
    <property type="molecule type" value="Genomic_DNA"/>
</dbReference>
<keyword evidence="2" id="KW-1185">Reference proteome</keyword>
<evidence type="ECO:0000313" key="2">
    <source>
        <dbReference type="Proteomes" id="UP001433508"/>
    </source>
</evidence>
<organism evidence="1 2">
    <name type="scientific">Lipomyces kononenkoae</name>
    <name type="common">Yeast</name>
    <dbReference type="NCBI Taxonomy" id="34357"/>
    <lineage>
        <taxon>Eukaryota</taxon>
        <taxon>Fungi</taxon>
        <taxon>Dikarya</taxon>
        <taxon>Ascomycota</taxon>
        <taxon>Saccharomycotina</taxon>
        <taxon>Lipomycetes</taxon>
        <taxon>Lipomycetales</taxon>
        <taxon>Lipomycetaceae</taxon>
        <taxon>Lipomyces</taxon>
    </lineage>
</organism>
<evidence type="ECO:0000313" key="1">
    <source>
        <dbReference type="EMBL" id="KAK9237806.1"/>
    </source>
</evidence>
<name>A0ACC3T1R5_LIPKO</name>
<comment type="caution">
    <text evidence="1">The sequence shown here is derived from an EMBL/GenBank/DDBJ whole genome shotgun (WGS) entry which is preliminary data.</text>
</comment>
<proteinExistence type="predicted"/>
<dbReference type="Proteomes" id="UP001433508">
    <property type="component" value="Unassembled WGS sequence"/>
</dbReference>
<reference evidence="2" key="1">
    <citation type="journal article" date="2024" name="Front. Bioeng. Biotechnol.">
        <title>Genome-scale model development and genomic sequencing of the oleaginous clade Lipomyces.</title>
        <authorList>
            <person name="Czajka J.J."/>
            <person name="Han Y."/>
            <person name="Kim J."/>
            <person name="Mondo S.J."/>
            <person name="Hofstad B.A."/>
            <person name="Robles A."/>
            <person name="Haridas S."/>
            <person name="Riley R."/>
            <person name="LaButti K."/>
            <person name="Pangilinan J."/>
            <person name="Andreopoulos W."/>
            <person name="Lipzen A."/>
            <person name="Yan J."/>
            <person name="Wang M."/>
            <person name="Ng V."/>
            <person name="Grigoriev I.V."/>
            <person name="Spatafora J.W."/>
            <person name="Magnuson J.K."/>
            <person name="Baker S.E."/>
            <person name="Pomraning K.R."/>
        </authorList>
    </citation>
    <scope>NUCLEOTIDE SEQUENCE [LARGE SCALE GENOMIC DNA]</scope>
    <source>
        <strain evidence="2">CBS 7786</strain>
    </source>
</reference>